<dbReference type="FunFam" id="3.90.640.60:FF:000002">
    <property type="entry name" value="Actin-like protein ARP9"/>
    <property type="match status" value="1"/>
</dbReference>
<evidence type="ECO:0000256" key="1">
    <source>
        <dbReference type="RuleBase" id="RU000487"/>
    </source>
</evidence>
<reference evidence="3" key="1">
    <citation type="submission" date="2016-03" db="EMBL/GenBank/DDBJ databases">
        <authorList>
            <person name="Devillers H."/>
        </authorList>
    </citation>
    <scope>NUCLEOTIDE SEQUENCE [LARGE SCALE GENOMIC DNA]</scope>
</reference>
<dbReference type="SMART" id="SM00268">
    <property type="entry name" value="ACTIN"/>
    <property type="match status" value="1"/>
</dbReference>
<dbReference type="Proteomes" id="UP000190831">
    <property type="component" value="Chromosome F"/>
</dbReference>
<dbReference type="OMA" id="RYIFEKT"/>
<dbReference type="STRING" id="4955.A0A1G4MF28"/>
<protein>
    <submittedName>
        <fullName evidence="2">LAFE_0F06986g1_1</fullName>
    </submittedName>
</protein>
<dbReference type="SUPFAM" id="SSF53067">
    <property type="entry name" value="Actin-like ATPase domain"/>
    <property type="match status" value="2"/>
</dbReference>
<comment type="similarity">
    <text evidence="1">Belongs to the actin family.</text>
</comment>
<dbReference type="PANTHER" id="PTHR11937">
    <property type="entry name" value="ACTIN"/>
    <property type="match status" value="1"/>
</dbReference>
<evidence type="ECO:0000313" key="3">
    <source>
        <dbReference type="Proteomes" id="UP000190831"/>
    </source>
</evidence>
<dbReference type="CDD" id="cd10208">
    <property type="entry name" value="ASKHA_NBD_ScArp9-like"/>
    <property type="match status" value="1"/>
</dbReference>
<keyword evidence="3" id="KW-1185">Reference proteome</keyword>
<dbReference type="OrthoDB" id="74201at2759"/>
<sequence>MAPFRQESYFVVYPGSQTTLVQFGIREETFHPPHLEIPTLIYKTNEDKYTNKQGQNMAVRPIRDGKIVNLDAFLSFIKLIYKSILNEKSRAGSNADVFDSELSNIPMLLISNSSWSQFQQERITQFIFEELQINNFMFLPSALATSYALGSLQNCVVIDIGSQSTEVIPILDYAQLTYLITRIPSGGDCINEQLKKLLPQWTEEQVEDLKKSAIFEVLSEDAKQNSAFDFQADDEEGNLDIAALVTSDRDTREILEEREREKEKNNVRNSELENNTFVDRTGKTIIVGKQRFQGCELLITRISIAVGQALSQIDDLHKLRAIWENILVVGGTTSIIGFKEALLNRLCEDHLIQEPAGEKQAREEEMLSQMSNKKKTKISGAPFLSSIDYVQAPTVIKLAKYPEYFPEWKKHGYAEIPFLGAQIVTKQVFGHSNENFYVTREKYEKKGPAAIWDVAF</sequence>
<dbReference type="EMBL" id="LT598490">
    <property type="protein sequence ID" value="SCW02463.1"/>
    <property type="molecule type" value="Genomic_DNA"/>
</dbReference>
<dbReference type="Pfam" id="PF00022">
    <property type="entry name" value="Actin"/>
    <property type="match status" value="1"/>
</dbReference>
<dbReference type="InterPro" id="IPR004000">
    <property type="entry name" value="Actin"/>
</dbReference>
<dbReference type="AlphaFoldDB" id="A0A1G4MF28"/>
<name>A0A1G4MF28_LACFM</name>
<accession>A0A1G4MF28</accession>
<gene>
    <name evidence="2" type="ORF">LAFE_0F06986G</name>
</gene>
<dbReference type="Gene3D" id="3.30.420.40">
    <property type="match status" value="2"/>
</dbReference>
<dbReference type="InterPro" id="IPR043129">
    <property type="entry name" value="ATPase_NBD"/>
</dbReference>
<proteinExistence type="inferred from homology"/>
<evidence type="ECO:0000313" key="2">
    <source>
        <dbReference type="EMBL" id="SCW02463.1"/>
    </source>
</evidence>
<dbReference type="Gene3D" id="3.90.640.60">
    <property type="match status" value="1"/>
</dbReference>
<organism evidence="2 3">
    <name type="scientific">Lachancea fermentati</name>
    <name type="common">Zygosaccharomyces fermentati</name>
    <dbReference type="NCBI Taxonomy" id="4955"/>
    <lineage>
        <taxon>Eukaryota</taxon>
        <taxon>Fungi</taxon>
        <taxon>Dikarya</taxon>
        <taxon>Ascomycota</taxon>
        <taxon>Saccharomycotina</taxon>
        <taxon>Saccharomycetes</taxon>
        <taxon>Saccharomycetales</taxon>
        <taxon>Saccharomycetaceae</taxon>
        <taxon>Lachancea</taxon>
    </lineage>
</organism>